<dbReference type="PANTHER" id="PTHR13068">
    <property type="entry name" value="CGI-12 PROTEIN-RELATED"/>
    <property type="match status" value="1"/>
</dbReference>
<keyword evidence="5" id="KW-1185">Reference proteome</keyword>
<protein>
    <submittedName>
        <fullName evidence="4">Uncharacterized protein</fullName>
    </submittedName>
</protein>
<keyword evidence="2" id="KW-0806">Transcription termination</keyword>
<dbReference type="STRING" id="52838.A0A4S8ITW4"/>
<comment type="caution">
    <text evidence="4">The sequence shown here is derived from an EMBL/GenBank/DDBJ whole genome shotgun (WGS) entry which is preliminary data.</text>
</comment>
<dbReference type="InterPro" id="IPR038538">
    <property type="entry name" value="MTERF_sf"/>
</dbReference>
<organism evidence="4 5">
    <name type="scientific">Musa balbisiana</name>
    <name type="common">Banana</name>
    <dbReference type="NCBI Taxonomy" id="52838"/>
    <lineage>
        <taxon>Eukaryota</taxon>
        <taxon>Viridiplantae</taxon>
        <taxon>Streptophyta</taxon>
        <taxon>Embryophyta</taxon>
        <taxon>Tracheophyta</taxon>
        <taxon>Spermatophyta</taxon>
        <taxon>Magnoliopsida</taxon>
        <taxon>Liliopsida</taxon>
        <taxon>Zingiberales</taxon>
        <taxon>Musaceae</taxon>
        <taxon>Musa</taxon>
    </lineage>
</organism>
<dbReference type="GO" id="GO:0003676">
    <property type="term" value="F:nucleic acid binding"/>
    <property type="evidence" value="ECO:0007669"/>
    <property type="project" value="InterPro"/>
</dbReference>
<dbReference type="PANTHER" id="PTHR13068:SF236">
    <property type="entry name" value="OS02G0749800 PROTEIN"/>
    <property type="match status" value="1"/>
</dbReference>
<keyword evidence="3" id="KW-0809">Transit peptide</keyword>
<evidence type="ECO:0000256" key="3">
    <source>
        <dbReference type="ARBA" id="ARBA00022946"/>
    </source>
</evidence>
<keyword evidence="2" id="KW-0805">Transcription regulation</keyword>
<dbReference type="SMART" id="SM00733">
    <property type="entry name" value="Mterf"/>
    <property type="match status" value="6"/>
</dbReference>
<dbReference type="Pfam" id="PF02536">
    <property type="entry name" value="mTERF"/>
    <property type="match status" value="2"/>
</dbReference>
<accession>A0A4S8ITW4</accession>
<name>A0A4S8ITW4_MUSBA</name>
<comment type="similarity">
    <text evidence="1">Belongs to the mTERF family.</text>
</comment>
<proteinExistence type="inferred from homology"/>
<dbReference type="InterPro" id="IPR003690">
    <property type="entry name" value="MTERF"/>
</dbReference>
<evidence type="ECO:0000256" key="2">
    <source>
        <dbReference type="ARBA" id="ARBA00022472"/>
    </source>
</evidence>
<dbReference type="Proteomes" id="UP000317650">
    <property type="component" value="Chromosome 10"/>
</dbReference>
<evidence type="ECO:0000313" key="4">
    <source>
        <dbReference type="EMBL" id="THU52151.1"/>
    </source>
</evidence>
<keyword evidence="2" id="KW-0804">Transcription</keyword>
<reference evidence="4 5" key="1">
    <citation type="journal article" date="2019" name="Nat. Plants">
        <title>Genome sequencing of Musa balbisiana reveals subgenome evolution and function divergence in polyploid bananas.</title>
        <authorList>
            <person name="Yao X."/>
        </authorList>
    </citation>
    <scope>NUCLEOTIDE SEQUENCE [LARGE SCALE GENOMIC DNA]</scope>
    <source>
        <strain evidence="5">cv. DH-PKW</strain>
        <tissue evidence="4">Leaves</tissue>
    </source>
</reference>
<evidence type="ECO:0000313" key="5">
    <source>
        <dbReference type="Proteomes" id="UP000317650"/>
    </source>
</evidence>
<gene>
    <name evidence="4" type="ORF">C4D60_Mb10t00970</name>
</gene>
<dbReference type="FunFam" id="1.25.70.10:FF:000001">
    <property type="entry name" value="Mitochondrial transcription termination factor-like"/>
    <property type="match status" value="1"/>
</dbReference>
<dbReference type="Gene3D" id="1.25.70.10">
    <property type="entry name" value="Transcription termination factor 3, mitochondrial"/>
    <property type="match status" value="1"/>
</dbReference>
<sequence length="453" mass="51125">MLLVQKRLFCILPCNKSTIHLSSYEICSLFSSFSTAKDQISDHKSNFTVVNPLQSCELSSEKAAKTAKCRTCDTKSSSSSLSIELFKQSGWSDAQVMKLMQREPRLLHANVETILKPRMRSLQDMGFSDTEIVQLVSSCPNVLNLRDIQPRINFWRSLLGSNERLLKVCRRNMFLLTSSLVRKIEPNISLLRECGISEQCITRMVVTLPRFFHRTNKYINESIKHVEELGVSRDCKMFPHALLTVMTLSRSRFDATFATLMSFGWSQPDSIAAFRRHPAIWNLSKKNLCDKMTFLMKEAGCELTYIIGHPVLLAFSLEKRLRPRYEVLNFLDQNKLLDKGHNLLSVVTLSEEKFRNKFLFLLRKEKFIAQYDSYVVAVQGKHYSHPCPKCTGESVSFSTATTTAAFSLAKGGSCGGIFLCRALIAAASSPSANGDSARDIVCVTVSKATTYNR</sequence>
<evidence type="ECO:0000256" key="1">
    <source>
        <dbReference type="ARBA" id="ARBA00007692"/>
    </source>
</evidence>
<dbReference type="GO" id="GO:0006353">
    <property type="term" value="P:DNA-templated transcription termination"/>
    <property type="evidence" value="ECO:0007669"/>
    <property type="project" value="UniProtKB-KW"/>
</dbReference>
<dbReference type="EMBL" id="PYDT01000008">
    <property type="protein sequence ID" value="THU52151.1"/>
    <property type="molecule type" value="Genomic_DNA"/>
</dbReference>
<dbReference type="AlphaFoldDB" id="A0A4S8ITW4"/>